<proteinExistence type="predicted"/>
<protein>
    <recommendedName>
        <fullName evidence="2">DUF6802 domain-containing protein</fullName>
    </recommendedName>
</protein>
<dbReference type="RefSeq" id="WP_106349543.1">
    <property type="nucleotide sequence ID" value="NZ_PVUE01000011.1"/>
</dbReference>
<keyword evidence="4" id="KW-1185">Reference proteome</keyword>
<dbReference type="AlphaFoldDB" id="A0A2T0ZXS7"/>
<gene>
    <name evidence="3" type="ORF">CLV47_11138</name>
</gene>
<dbReference type="OrthoDB" id="5197879at2"/>
<feature type="domain" description="DUF6802" evidence="2">
    <location>
        <begin position="286"/>
        <end position="334"/>
    </location>
</feature>
<evidence type="ECO:0000259" key="2">
    <source>
        <dbReference type="Pfam" id="PF20615"/>
    </source>
</evidence>
<organism evidence="3 4">
    <name type="scientific">Antricoccus suffuscus</name>
    <dbReference type="NCBI Taxonomy" id="1629062"/>
    <lineage>
        <taxon>Bacteria</taxon>
        <taxon>Bacillati</taxon>
        <taxon>Actinomycetota</taxon>
        <taxon>Actinomycetes</taxon>
        <taxon>Geodermatophilales</taxon>
        <taxon>Antricoccaceae</taxon>
        <taxon>Antricoccus</taxon>
    </lineage>
</organism>
<accession>A0A2T0ZXS7</accession>
<feature type="compositionally biased region" description="Polar residues" evidence="1">
    <location>
        <begin position="65"/>
        <end position="75"/>
    </location>
</feature>
<feature type="compositionally biased region" description="Polar residues" evidence="1">
    <location>
        <begin position="22"/>
        <end position="42"/>
    </location>
</feature>
<evidence type="ECO:0000256" key="1">
    <source>
        <dbReference type="SAM" id="MobiDB-lite"/>
    </source>
</evidence>
<evidence type="ECO:0000313" key="3">
    <source>
        <dbReference type="EMBL" id="PRZ41162.1"/>
    </source>
</evidence>
<feature type="region of interest" description="Disordered" evidence="1">
    <location>
        <begin position="173"/>
        <end position="273"/>
    </location>
</feature>
<dbReference type="EMBL" id="PVUE01000011">
    <property type="protein sequence ID" value="PRZ41162.1"/>
    <property type="molecule type" value="Genomic_DNA"/>
</dbReference>
<dbReference type="Pfam" id="PF20615">
    <property type="entry name" value="DUF6802"/>
    <property type="match status" value="2"/>
</dbReference>
<dbReference type="Proteomes" id="UP000237752">
    <property type="component" value="Unassembled WGS sequence"/>
</dbReference>
<feature type="domain" description="DUF6802" evidence="2">
    <location>
        <begin position="106"/>
        <end position="169"/>
    </location>
</feature>
<evidence type="ECO:0000313" key="4">
    <source>
        <dbReference type="Proteomes" id="UP000237752"/>
    </source>
</evidence>
<reference evidence="3 4" key="1">
    <citation type="submission" date="2018-03" db="EMBL/GenBank/DDBJ databases">
        <title>Genomic Encyclopedia of Archaeal and Bacterial Type Strains, Phase II (KMG-II): from individual species to whole genera.</title>
        <authorList>
            <person name="Goeker M."/>
        </authorList>
    </citation>
    <scope>NUCLEOTIDE SEQUENCE [LARGE SCALE GENOMIC DNA]</scope>
    <source>
        <strain evidence="3 4">DSM 100065</strain>
    </source>
</reference>
<name>A0A2T0ZXS7_9ACTN</name>
<feature type="region of interest" description="Disordered" evidence="1">
    <location>
        <begin position="1"/>
        <end position="94"/>
    </location>
</feature>
<comment type="caution">
    <text evidence="3">The sequence shown here is derived from an EMBL/GenBank/DDBJ whole genome shotgun (WGS) entry which is preliminary data.</text>
</comment>
<feature type="compositionally biased region" description="Low complexity" evidence="1">
    <location>
        <begin position="200"/>
        <end position="237"/>
    </location>
</feature>
<sequence length="356" mass="35694">MSDDMSADFGLDVTADEAPDSASATQINDEIFNGNNGASAEQVTDEIFGDQSGSGGGSDSEPTFADNSTSSSEPDASTIFADSEPAESAPAGINANFSGTEFYAGEATFDSNGDGVADTAVQDHGNQVEYYVDNNGDGQADELTITDANGQLISHTQLVDGTSATWQETAAPDVASGDVSVSDNVGQSGYVDPSSPAPAPASAYASSDLAQAGADSASADSGSTESGTTGTSDSADAIPPVDSSGPGADSAADGQEPADTPQSGPGSDYVAGGDLSLTIDGQTYDVGAPTLDFSGDGVADTVAVEQDGNVEYYVDSDQDGVADQIIVLDEANGALINHEVYDPSTGTWDNVTDESK</sequence>
<dbReference type="InterPro" id="IPR046543">
    <property type="entry name" value="DUF6802"/>
</dbReference>